<name>A0A1M4W3K2_9FLAO</name>
<dbReference type="AlphaFoldDB" id="A0A1M4W3K2"/>
<sequence>MKKNHIILIISIVLFMISLVLPAVFTQKGSEMYGLACFLLGWTDLSGDGTSWLANPILLFSWVFLLVKQPKIAAILGLLSVGVALYYFSETEITVDEAGHKYPITSYGPGYYLWIISCATMFIGSLILLKSKPKNAVSQVN</sequence>
<feature type="transmembrane region" description="Helical" evidence="1">
    <location>
        <begin position="50"/>
        <end position="67"/>
    </location>
</feature>
<feature type="transmembrane region" description="Helical" evidence="1">
    <location>
        <begin position="109"/>
        <end position="129"/>
    </location>
</feature>
<evidence type="ECO:0000256" key="1">
    <source>
        <dbReference type="SAM" id="Phobius"/>
    </source>
</evidence>
<gene>
    <name evidence="2" type="ORF">SAMN02787073_1059</name>
</gene>
<proteinExistence type="predicted"/>
<keyword evidence="1" id="KW-0472">Membrane</keyword>
<organism evidence="2 3">
    <name type="scientific">Chryseobacterium vrystaatense</name>
    <dbReference type="NCBI Taxonomy" id="307480"/>
    <lineage>
        <taxon>Bacteria</taxon>
        <taxon>Pseudomonadati</taxon>
        <taxon>Bacteroidota</taxon>
        <taxon>Flavobacteriia</taxon>
        <taxon>Flavobacteriales</taxon>
        <taxon>Weeksellaceae</taxon>
        <taxon>Chryseobacterium group</taxon>
        <taxon>Chryseobacterium</taxon>
    </lineage>
</organism>
<protein>
    <submittedName>
        <fullName evidence="2">Uncharacterized protein</fullName>
    </submittedName>
</protein>
<evidence type="ECO:0000313" key="2">
    <source>
        <dbReference type="EMBL" id="SHE75851.1"/>
    </source>
</evidence>
<reference evidence="3" key="1">
    <citation type="submission" date="2016-11" db="EMBL/GenBank/DDBJ databases">
        <authorList>
            <person name="Varghese N."/>
            <person name="Submissions S."/>
        </authorList>
    </citation>
    <scope>NUCLEOTIDE SEQUENCE [LARGE SCALE GENOMIC DNA]</scope>
    <source>
        <strain evidence="3">YR203</strain>
    </source>
</reference>
<dbReference type="RefSeq" id="WP_073171578.1">
    <property type="nucleotide sequence ID" value="NZ_FQVE01000001.1"/>
</dbReference>
<dbReference type="Proteomes" id="UP000184108">
    <property type="component" value="Unassembled WGS sequence"/>
</dbReference>
<dbReference type="EMBL" id="FQVE01000001">
    <property type="protein sequence ID" value="SHE75851.1"/>
    <property type="molecule type" value="Genomic_DNA"/>
</dbReference>
<accession>A0A1M4W3K2</accession>
<keyword evidence="1" id="KW-1133">Transmembrane helix</keyword>
<evidence type="ECO:0000313" key="3">
    <source>
        <dbReference type="Proteomes" id="UP000184108"/>
    </source>
</evidence>
<feature type="transmembrane region" description="Helical" evidence="1">
    <location>
        <begin position="72"/>
        <end position="89"/>
    </location>
</feature>
<keyword evidence="1" id="KW-0812">Transmembrane</keyword>